<proteinExistence type="predicted"/>
<gene>
    <name evidence="4" type="ORF">F2Q70_00044918</name>
</gene>
<sequence length="260" mass="29135">MSILLHHGVSPSSFSGKPQWLARDFAPSHRMVLVSSVTLQRSPPLLALFTVEAISNYRAILLRESVMARPIPSSNCCRAVTHSPLSTLKPSSDLYQCYWIICSSYLSFVRVTLLDALDAEESNPSPRKTSLRTDGMITKELHPISEMFPYLLRQAGKQPFPTDLKALAIERPCIVPQNHNHFDSGITYILLIQDHAVAGSDVCKCITPDVLDLEVERTAVMIEMKIMFKSYDYSHPTSAYCYIYVSFGVVFGWVSPFSVL</sequence>
<comment type="caution">
    <text evidence="4">The sequence shown here is derived from an EMBL/GenBank/DDBJ whole genome shotgun (WGS) entry which is preliminary data.</text>
</comment>
<dbReference type="InterPro" id="IPR003653">
    <property type="entry name" value="Peptidase_C48_C"/>
</dbReference>
<accession>A0A8S9KLL9</accession>
<evidence type="ECO:0000256" key="1">
    <source>
        <dbReference type="ARBA" id="ARBA00022670"/>
    </source>
</evidence>
<organism evidence="4">
    <name type="scientific">Brassica cretica</name>
    <name type="common">Mustard</name>
    <dbReference type="NCBI Taxonomy" id="69181"/>
    <lineage>
        <taxon>Eukaryota</taxon>
        <taxon>Viridiplantae</taxon>
        <taxon>Streptophyta</taxon>
        <taxon>Embryophyta</taxon>
        <taxon>Tracheophyta</taxon>
        <taxon>Spermatophyta</taxon>
        <taxon>Magnoliopsida</taxon>
        <taxon>eudicotyledons</taxon>
        <taxon>Gunneridae</taxon>
        <taxon>Pentapetalae</taxon>
        <taxon>rosids</taxon>
        <taxon>malvids</taxon>
        <taxon>Brassicales</taxon>
        <taxon>Brassicaceae</taxon>
        <taxon>Brassiceae</taxon>
        <taxon>Brassica</taxon>
    </lineage>
</organism>
<keyword evidence="2" id="KW-0378">Hydrolase</keyword>
<dbReference type="AlphaFoldDB" id="A0A8S9KLL9"/>
<evidence type="ECO:0000313" key="4">
    <source>
        <dbReference type="EMBL" id="KAF2595249.1"/>
    </source>
</evidence>
<dbReference type="Pfam" id="PF02902">
    <property type="entry name" value="Peptidase_C48"/>
    <property type="match status" value="1"/>
</dbReference>
<name>A0A8S9KLL9_BRACR</name>
<evidence type="ECO:0000259" key="3">
    <source>
        <dbReference type="Pfam" id="PF02902"/>
    </source>
</evidence>
<keyword evidence="1" id="KW-0645">Protease</keyword>
<dbReference type="GO" id="GO:0008234">
    <property type="term" value="F:cysteine-type peptidase activity"/>
    <property type="evidence" value="ECO:0007669"/>
    <property type="project" value="InterPro"/>
</dbReference>
<feature type="domain" description="Ubiquitin-like protease family profile" evidence="3">
    <location>
        <begin position="130"/>
        <end position="200"/>
    </location>
</feature>
<dbReference type="EMBL" id="QGKY02000164">
    <property type="protein sequence ID" value="KAF2595249.1"/>
    <property type="molecule type" value="Genomic_DNA"/>
</dbReference>
<dbReference type="GO" id="GO:0006508">
    <property type="term" value="P:proteolysis"/>
    <property type="evidence" value="ECO:0007669"/>
    <property type="project" value="UniProtKB-KW"/>
</dbReference>
<reference evidence="4" key="1">
    <citation type="submission" date="2019-12" db="EMBL/GenBank/DDBJ databases">
        <title>Genome sequencing and annotation of Brassica cretica.</title>
        <authorList>
            <person name="Studholme D.J."/>
            <person name="Sarris P.F."/>
        </authorList>
    </citation>
    <scope>NUCLEOTIDE SEQUENCE</scope>
    <source>
        <strain evidence="4">PFS-102/07</strain>
        <tissue evidence="4">Leaf</tissue>
    </source>
</reference>
<protein>
    <recommendedName>
        <fullName evidence="3">Ubiquitin-like protease family profile domain-containing protein</fullName>
    </recommendedName>
</protein>
<evidence type="ECO:0000256" key="2">
    <source>
        <dbReference type="ARBA" id="ARBA00022801"/>
    </source>
</evidence>